<feature type="domain" description="RNA polymerase sigma-70 region 2" evidence="6">
    <location>
        <begin position="21"/>
        <end position="93"/>
    </location>
</feature>
<accession>A0A841K431</accession>
<dbReference type="PIRSF" id="PIRSF000770">
    <property type="entry name" value="RNA_pol_sigma-SigE/K"/>
    <property type="match status" value="1"/>
</dbReference>
<dbReference type="InterPro" id="IPR013325">
    <property type="entry name" value="RNA_pol_sigma_r2"/>
</dbReference>
<gene>
    <name evidence="8" type="ORF">HNQ77_002970</name>
</gene>
<dbReference type="Pfam" id="PF04545">
    <property type="entry name" value="Sigma70_r4"/>
    <property type="match status" value="1"/>
</dbReference>
<dbReference type="Gene3D" id="1.10.1740.10">
    <property type="match status" value="1"/>
</dbReference>
<dbReference type="AlphaFoldDB" id="A0A841K431"/>
<evidence type="ECO:0000313" key="9">
    <source>
        <dbReference type="Proteomes" id="UP000538666"/>
    </source>
</evidence>
<evidence type="ECO:0000256" key="3">
    <source>
        <dbReference type="ARBA" id="ARBA00023125"/>
    </source>
</evidence>
<feature type="domain" description="RNA polymerase sigma-70 region 4" evidence="7">
    <location>
        <begin position="193"/>
        <end position="242"/>
    </location>
</feature>
<dbReference type="GO" id="GO:0016987">
    <property type="term" value="F:sigma factor activity"/>
    <property type="evidence" value="ECO:0007669"/>
    <property type="project" value="UniProtKB-KW"/>
</dbReference>
<comment type="caution">
    <text evidence="8">The sequence shown here is derived from an EMBL/GenBank/DDBJ whole genome shotgun (WGS) entry which is preliminary data.</text>
</comment>
<dbReference type="CDD" id="cd06171">
    <property type="entry name" value="Sigma70_r4"/>
    <property type="match status" value="1"/>
</dbReference>
<keyword evidence="4" id="KW-0804">Transcription</keyword>
<dbReference type="EMBL" id="JACHEK010000005">
    <property type="protein sequence ID" value="MBB6145014.1"/>
    <property type="molecule type" value="Genomic_DNA"/>
</dbReference>
<evidence type="ECO:0000256" key="4">
    <source>
        <dbReference type="ARBA" id="ARBA00023163"/>
    </source>
</evidence>
<dbReference type="GO" id="GO:0003677">
    <property type="term" value="F:DNA binding"/>
    <property type="evidence" value="ECO:0007669"/>
    <property type="project" value="UniProtKB-KW"/>
</dbReference>
<dbReference type="Gene3D" id="1.20.140.160">
    <property type="match status" value="1"/>
</dbReference>
<dbReference type="NCBIfam" id="NF005413">
    <property type="entry name" value="PRK06986.1"/>
    <property type="match status" value="1"/>
</dbReference>
<dbReference type="InterPro" id="IPR012845">
    <property type="entry name" value="RNA_pol_sigma_FliA_WhiG"/>
</dbReference>
<protein>
    <submittedName>
        <fullName evidence="8">RNA polymerase sigma factor for flagellar operon FliA</fullName>
    </submittedName>
</protein>
<reference evidence="8 9" key="1">
    <citation type="submission" date="2020-08" db="EMBL/GenBank/DDBJ databases">
        <title>Genomic Encyclopedia of Type Strains, Phase IV (KMG-IV): sequencing the most valuable type-strain genomes for metagenomic binning, comparative biology and taxonomic classification.</title>
        <authorList>
            <person name="Goeker M."/>
        </authorList>
    </citation>
    <scope>NUCLEOTIDE SEQUENCE [LARGE SCALE GENOMIC DNA]</scope>
    <source>
        <strain evidence="8 9">DSM 103733</strain>
    </source>
</reference>
<dbReference type="SUPFAM" id="SSF88946">
    <property type="entry name" value="Sigma2 domain of RNA polymerase sigma factors"/>
    <property type="match status" value="1"/>
</dbReference>
<proteinExistence type="predicted"/>
<dbReference type="SUPFAM" id="SSF88659">
    <property type="entry name" value="Sigma3 and sigma4 domains of RNA polymerase sigma factors"/>
    <property type="match status" value="2"/>
</dbReference>
<dbReference type="InterPro" id="IPR007630">
    <property type="entry name" value="RNA_pol_sigma70_r4"/>
</dbReference>
<dbReference type="GO" id="GO:0003899">
    <property type="term" value="F:DNA-directed RNA polymerase activity"/>
    <property type="evidence" value="ECO:0007669"/>
    <property type="project" value="InterPro"/>
</dbReference>
<dbReference type="RefSeq" id="WP_050059451.1">
    <property type="nucleotide sequence ID" value="NZ_JACHEK010000005.1"/>
</dbReference>
<dbReference type="GO" id="GO:0006352">
    <property type="term" value="P:DNA-templated transcription initiation"/>
    <property type="evidence" value="ECO:0007669"/>
    <property type="project" value="InterPro"/>
</dbReference>
<dbReference type="Proteomes" id="UP000538666">
    <property type="component" value="Unassembled WGS sequence"/>
</dbReference>
<dbReference type="OrthoDB" id="9799825at2"/>
<dbReference type="PANTHER" id="PTHR30385">
    <property type="entry name" value="SIGMA FACTOR F FLAGELLAR"/>
    <property type="match status" value="1"/>
</dbReference>
<dbReference type="InterPro" id="IPR014284">
    <property type="entry name" value="RNA_pol_sigma-70_dom"/>
</dbReference>
<dbReference type="Pfam" id="PF04542">
    <property type="entry name" value="Sigma70_r2"/>
    <property type="match status" value="1"/>
</dbReference>
<evidence type="ECO:0000313" key="8">
    <source>
        <dbReference type="EMBL" id="MBB6145014.1"/>
    </source>
</evidence>
<evidence type="ECO:0000256" key="1">
    <source>
        <dbReference type="ARBA" id="ARBA00023015"/>
    </source>
</evidence>
<keyword evidence="3" id="KW-0238">DNA-binding</keyword>
<keyword evidence="9" id="KW-1185">Reference proteome</keyword>
<dbReference type="PANTHER" id="PTHR30385:SF7">
    <property type="entry name" value="RNA POLYMERASE SIGMA FACTOR FLIA"/>
    <property type="match status" value="1"/>
</dbReference>
<evidence type="ECO:0000259" key="7">
    <source>
        <dbReference type="Pfam" id="PF04545"/>
    </source>
</evidence>
<keyword evidence="8" id="KW-0282">Flagellum</keyword>
<keyword evidence="8" id="KW-0969">Cilium</keyword>
<dbReference type="Pfam" id="PF04539">
    <property type="entry name" value="Sigma70_r3"/>
    <property type="match status" value="1"/>
</dbReference>
<dbReference type="InterPro" id="IPR000943">
    <property type="entry name" value="RNA_pol_sigma70"/>
</dbReference>
<dbReference type="InterPro" id="IPR007624">
    <property type="entry name" value="RNA_pol_sigma70_r3"/>
</dbReference>
<dbReference type="InterPro" id="IPR007627">
    <property type="entry name" value="RNA_pol_sigma70_r2"/>
</dbReference>
<dbReference type="InterPro" id="IPR013324">
    <property type="entry name" value="RNA_pol_sigma_r3/r4-like"/>
</dbReference>
<name>A0A841K431_9BACT</name>
<feature type="domain" description="RNA polymerase sigma-70 region 3" evidence="5">
    <location>
        <begin position="103"/>
        <end position="141"/>
    </location>
</feature>
<dbReference type="NCBIfam" id="TIGR02479">
    <property type="entry name" value="FliA_WhiG"/>
    <property type="match status" value="1"/>
</dbReference>
<keyword evidence="8" id="KW-0966">Cell projection</keyword>
<evidence type="ECO:0000256" key="2">
    <source>
        <dbReference type="ARBA" id="ARBA00023082"/>
    </source>
</evidence>
<dbReference type="PRINTS" id="PR00046">
    <property type="entry name" value="SIGMA70FCT"/>
</dbReference>
<evidence type="ECO:0000259" key="5">
    <source>
        <dbReference type="Pfam" id="PF04539"/>
    </source>
</evidence>
<keyword evidence="2" id="KW-0731">Sigma factor</keyword>
<organism evidence="8 9">
    <name type="scientific">Silvibacterium bohemicum</name>
    <dbReference type="NCBI Taxonomy" id="1577686"/>
    <lineage>
        <taxon>Bacteria</taxon>
        <taxon>Pseudomonadati</taxon>
        <taxon>Acidobacteriota</taxon>
        <taxon>Terriglobia</taxon>
        <taxon>Terriglobales</taxon>
        <taxon>Acidobacteriaceae</taxon>
        <taxon>Silvibacterium</taxon>
    </lineage>
</organism>
<sequence length="265" mass="29746">MTPAEVAYKTSLAEVDQGNDLVMQELSQVYYIASRIRERLPQHVELEDLVNAGVIGLLEASRTFDSSKNAQFKTYAKFRIRGAILDSLREADWGSRSLRRRGREIADTTAKLEARYGRHPAEAEIAKEMGIETDHLRKIIQQLDGLHLAGQQLVASNDRAEALDVIESAPNLDDPDPFDLCLQGEMKAHLAEAISKLTEREQLIISLYYREELTMKEIAEVVGVALSRVSQIRQATMKKLRESLAHLKARPIPAETAVGGYREHV</sequence>
<dbReference type="NCBIfam" id="TIGR02937">
    <property type="entry name" value="sigma70-ECF"/>
    <property type="match status" value="1"/>
</dbReference>
<keyword evidence="1" id="KW-0805">Transcription regulation</keyword>
<evidence type="ECO:0000259" key="6">
    <source>
        <dbReference type="Pfam" id="PF04542"/>
    </source>
</evidence>